<dbReference type="InterPro" id="IPR019378">
    <property type="entry name" value="GDP-Fuc_O-FucTrfase"/>
</dbReference>
<dbReference type="AlphaFoldDB" id="A0A8T2UKN6"/>
<evidence type="ECO:0000313" key="8">
    <source>
        <dbReference type="EMBL" id="KAH7435298.1"/>
    </source>
</evidence>
<dbReference type="GO" id="GO:0006004">
    <property type="term" value="P:fucose metabolic process"/>
    <property type="evidence" value="ECO:0007669"/>
    <property type="project" value="UniProtKB-KW"/>
</dbReference>
<protein>
    <recommendedName>
        <fullName evidence="6">O-fucosyltransferase family protein</fullName>
    </recommendedName>
</protein>
<keyword evidence="5" id="KW-0119">Carbohydrate metabolism</keyword>
<dbReference type="PANTHER" id="PTHR31288:SF5">
    <property type="entry name" value="PROTEIN MANNAN SYNTHESIS-RELATED 1"/>
    <property type="match status" value="1"/>
</dbReference>
<dbReference type="Proteomes" id="UP000825935">
    <property type="component" value="Chromosome 6"/>
</dbReference>
<keyword evidence="3" id="KW-0808">Transferase</keyword>
<dbReference type="OrthoDB" id="1899018at2759"/>
<evidence type="ECO:0000256" key="1">
    <source>
        <dbReference type="ARBA" id="ARBA00007737"/>
    </source>
</evidence>
<dbReference type="GO" id="GO:0016757">
    <property type="term" value="F:glycosyltransferase activity"/>
    <property type="evidence" value="ECO:0007669"/>
    <property type="project" value="UniProtKB-KW"/>
</dbReference>
<dbReference type="Pfam" id="PF10250">
    <property type="entry name" value="O-FucT"/>
    <property type="match status" value="1"/>
</dbReference>
<dbReference type="EMBL" id="CM035411">
    <property type="protein sequence ID" value="KAH7435298.1"/>
    <property type="molecule type" value="Genomic_DNA"/>
</dbReference>
<evidence type="ECO:0000256" key="3">
    <source>
        <dbReference type="ARBA" id="ARBA00022679"/>
    </source>
</evidence>
<dbReference type="InterPro" id="IPR024709">
    <property type="entry name" value="FucosylTrfase_pln"/>
</dbReference>
<dbReference type="Gene3D" id="3.40.50.11350">
    <property type="match status" value="1"/>
</dbReference>
<gene>
    <name evidence="8" type="ORF">KP509_06G058400</name>
</gene>
<keyword evidence="7" id="KW-1133">Transmembrane helix</keyword>
<evidence type="ECO:0000256" key="2">
    <source>
        <dbReference type="ARBA" id="ARBA00022676"/>
    </source>
</evidence>
<evidence type="ECO:0000256" key="6">
    <source>
        <dbReference type="ARBA" id="ARBA00030350"/>
    </source>
</evidence>
<comment type="similarity">
    <text evidence="1">Belongs to the glycosyltransferase GT106 family.</text>
</comment>
<sequence length="425" mass="47405">MQFDVKQAVAGALTIGMFIMLVNMIGNGPFNSSTPEETALMAASDVEGAEMLLKERIRQDDTPKELWGKDGPVLKPCWDEHITGREGRTWGYVSVKLSDGPLYHPHQVADAVMVARYLGATLLLPTIKEASKEPNSEFDKIYDVNNFISSLKDVVRVVGRLPEDIRGVEPAIVKVPHKVSLDYIEENLKPIFKQKMLIQIMTVLSTSALKAKDTADDEIQAIRCLVIYNALRLHSQVQKLGERVISRVKESAEGSGGHFIAVDLRVDLLEQKSCVQTEGAKSKKCFNAHDVAHFLKKLGFSSETAIYVTQSRWVSDLDPLKDVFPNIHTKEYSMPFNEEKQIVYSGKTQFEMAVDLYICMHSDVFIPAISGLAYINVAGRRIALGKTQILVPRVVTDAAKLKVSAVLSKFVTRRDHNVYSCFCKS</sequence>
<keyword evidence="9" id="KW-1185">Reference proteome</keyword>
<proteinExistence type="inferred from homology"/>
<feature type="transmembrane region" description="Helical" evidence="7">
    <location>
        <begin position="7"/>
        <end position="26"/>
    </location>
</feature>
<comment type="caution">
    <text evidence="8">The sequence shown here is derived from an EMBL/GenBank/DDBJ whole genome shotgun (WGS) entry which is preliminary data.</text>
</comment>
<evidence type="ECO:0000313" key="9">
    <source>
        <dbReference type="Proteomes" id="UP000825935"/>
    </source>
</evidence>
<keyword evidence="7" id="KW-0812">Transmembrane</keyword>
<evidence type="ECO:0000256" key="5">
    <source>
        <dbReference type="ARBA" id="ARBA00023277"/>
    </source>
</evidence>
<dbReference type="EMBL" id="CM035411">
    <property type="protein sequence ID" value="KAH7435299.1"/>
    <property type="molecule type" value="Genomic_DNA"/>
</dbReference>
<evidence type="ECO:0000256" key="7">
    <source>
        <dbReference type="SAM" id="Phobius"/>
    </source>
</evidence>
<dbReference type="PANTHER" id="PTHR31288">
    <property type="entry name" value="O-FUCOSYLTRANSFERASE FAMILY PROTEIN"/>
    <property type="match status" value="1"/>
</dbReference>
<keyword evidence="2" id="KW-0328">Glycosyltransferase</keyword>
<name>A0A8T2UKN6_CERRI</name>
<accession>A0A8T2UKN6</accession>
<organism evidence="8 9">
    <name type="scientific">Ceratopteris richardii</name>
    <name type="common">Triangle waterfern</name>
    <dbReference type="NCBI Taxonomy" id="49495"/>
    <lineage>
        <taxon>Eukaryota</taxon>
        <taxon>Viridiplantae</taxon>
        <taxon>Streptophyta</taxon>
        <taxon>Embryophyta</taxon>
        <taxon>Tracheophyta</taxon>
        <taxon>Polypodiopsida</taxon>
        <taxon>Polypodiidae</taxon>
        <taxon>Polypodiales</taxon>
        <taxon>Pteridineae</taxon>
        <taxon>Pteridaceae</taxon>
        <taxon>Parkerioideae</taxon>
        <taxon>Ceratopteris</taxon>
    </lineage>
</organism>
<keyword evidence="7" id="KW-0472">Membrane</keyword>
<keyword evidence="4" id="KW-0294">Fucose metabolism</keyword>
<reference evidence="8" key="1">
    <citation type="submission" date="2021-08" db="EMBL/GenBank/DDBJ databases">
        <title>WGS assembly of Ceratopteris richardii.</title>
        <authorList>
            <person name="Marchant D.B."/>
            <person name="Chen G."/>
            <person name="Jenkins J."/>
            <person name="Shu S."/>
            <person name="Leebens-Mack J."/>
            <person name="Grimwood J."/>
            <person name="Schmutz J."/>
            <person name="Soltis P."/>
            <person name="Soltis D."/>
            <person name="Chen Z.-H."/>
        </authorList>
    </citation>
    <scope>NUCLEOTIDE SEQUENCE</scope>
    <source>
        <strain evidence="8">Whitten #5841</strain>
        <tissue evidence="8">Leaf</tissue>
    </source>
</reference>
<evidence type="ECO:0000256" key="4">
    <source>
        <dbReference type="ARBA" id="ARBA00023253"/>
    </source>
</evidence>
<dbReference type="OMA" id="HCYNAKE"/>